<sequence>MPLWGHSGMGWFRVRIHNSKQMRVHFIAFMSAICTCSCMLGVGAQRSDCCKSRILVGSSISQFLPMVCMLCSIACDICFVIDACIVRRACSLFSLACQSSFCWKVQTLVMNPSILLLLL</sequence>
<name>A0A8T0WIG5_PANVG</name>
<keyword evidence="1" id="KW-0472">Membrane</keyword>
<comment type="caution">
    <text evidence="2">The sequence shown here is derived from an EMBL/GenBank/DDBJ whole genome shotgun (WGS) entry which is preliminary data.</text>
</comment>
<keyword evidence="3" id="KW-1185">Reference proteome</keyword>
<gene>
    <name evidence="2" type="ORF">PVAP13_2KG392515</name>
</gene>
<feature type="transmembrane region" description="Helical" evidence="1">
    <location>
        <begin position="24"/>
        <end position="43"/>
    </location>
</feature>
<dbReference type="EMBL" id="CM029039">
    <property type="protein sequence ID" value="KAG2645004.1"/>
    <property type="molecule type" value="Genomic_DNA"/>
</dbReference>
<accession>A0A8T0WIG5</accession>
<dbReference type="AlphaFoldDB" id="A0A8T0WIG5"/>
<reference evidence="2" key="1">
    <citation type="submission" date="2020-05" db="EMBL/GenBank/DDBJ databases">
        <title>WGS assembly of Panicum virgatum.</title>
        <authorList>
            <person name="Lovell J.T."/>
            <person name="Jenkins J."/>
            <person name="Shu S."/>
            <person name="Juenger T.E."/>
            <person name="Schmutz J."/>
        </authorList>
    </citation>
    <scope>NUCLEOTIDE SEQUENCE</scope>
    <source>
        <strain evidence="2">AP13</strain>
    </source>
</reference>
<evidence type="ECO:0000256" key="1">
    <source>
        <dbReference type="SAM" id="Phobius"/>
    </source>
</evidence>
<feature type="transmembrane region" description="Helical" evidence="1">
    <location>
        <begin position="63"/>
        <end position="85"/>
    </location>
</feature>
<protein>
    <submittedName>
        <fullName evidence="2">Uncharacterized protein</fullName>
    </submittedName>
</protein>
<evidence type="ECO:0000313" key="2">
    <source>
        <dbReference type="EMBL" id="KAG2645004.1"/>
    </source>
</evidence>
<evidence type="ECO:0000313" key="3">
    <source>
        <dbReference type="Proteomes" id="UP000823388"/>
    </source>
</evidence>
<keyword evidence="1" id="KW-0812">Transmembrane</keyword>
<keyword evidence="1" id="KW-1133">Transmembrane helix</keyword>
<dbReference type="Proteomes" id="UP000823388">
    <property type="component" value="Chromosome 2K"/>
</dbReference>
<proteinExistence type="predicted"/>
<organism evidence="2 3">
    <name type="scientific">Panicum virgatum</name>
    <name type="common">Blackwell switchgrass</name>
    <dbReference type="NCBI Taxonomy" id="38727"/>
    <lineage>
        <taxon>Eukaryota</taxon>
        <taxon>Viridiplantae</taxon>
        <taxon>Streptophyta</taxon>
        <taxon>Embryophyta</taxon>
        <taxon>Tracheophyta</taxon>
        <taxon>Spermatophyta</taxon>
        <taxon>Magnoliopsida</taxon>
        <taxon>Liliopsida</taxon>
        <taxon>Poales</taxon>
        <taxon>Poaceae</taxon>
        <taxon>PACMAD clade</taxon>
        <taxon>Panicoideae</taxon>
        <taxon>Panicodae</taxon>
        <taxon>Paniceae</taxon>
        <taxon>Panicinae</taxon>
        <taxon>Panicum</taxon>
        <taxon>Panicum sect. Hiantes</taxon>
    </lineage>
</organism>